<keyword evidence="1" id="KW-0479">Metal-binding</keyword>
<feature type="region of interest" description="Disordered" evidence="6">
    <location>
        <begin position="44"/>
        <end position="88"/>
    </location>
</feature>
<dbReference type="PROSITE" id="PS50157">
    <property type="entry name" value="ZINC_FINGER_C2H2_2"/>
    <property type="match status" value="1"/>
</dbReference>
<evidence type="ECO:0000256" key="1">
    <source>
        <dbReference type="ARBA" id="ARBA00022723"/>
    </source>
</evidence>
<evidence type="ECO:0000256" key="6">
    <source>
        <dbReference type="SAM" id="MobiDB-lite"/>
    </source>
</evidence>
<keyword evidence="9" id="KW-1185">Reference proteome</keyword>
<evidence type="ECO:0000313" key="8">
    <source>
        <dbReference type="EMBL" id="CAL1601209.1"/>
    </source>
</evidence>
<dbReference type="AlphaFoldDB" id="A0AAV2LNG8"/>
<dbReference type="Gene3D" id="3.30.160.60">
    <property type="entry name" value="Classic Zinc Finger"/>
    <property type="match status" value="1"/>
</dbReference>
<name>A0AAV2LNG8_KNICA</name>
<evidence type="ECO:0000256" key="4">
    <source>
        <dbReference type="ARBA" id="ARBA00022833"/>
    </source>
</evidence>
<dbReference type="PROSITE" id="PS00028">
    <property type="entry name" value="ZINC_FINGER_C2H2_1"/>
    <property type="match status" value="1"/>
</dbReference>
<proteinExistence type="predicted"/>
<reference evidence="8 9" key="1">
    <citation type="submission" date="2024-04" db="EMBL/GenBank/DDBJ databases">
        <authorList>
            <person name="Waldvogel A.-M."/>
            <person name="Schoenle A."/>
        </authorList>
    </citation>
    <scope>NUCLEOTIDE SEQUENCE [LARGE SCALE GENOMIC DNA]</scope>
</reference>
<protein>
    <recommendedName>
        <fullName evidence="7">C2H2-type domain-containing protein</fullName>
    </recommendedName>
</protein>
<keyword evidence="2" id="KW-0677">Repeat</keyword>
<evidence type="ECO:0000259" key="7">
    <source>
        <dbReference type="PROSITE" id="PS50157"/>
    </source>
</evidence>
<dbReference type="InterPro" id="IPR013087">
    <property type="entry name" value="Znf_C2H2_type"/>
</dbReference>
<evidence type="ECO:0000313" key="9">
    <source>
        <dbReference type="Proteomes" id="UP001497482"/>
    </source>
</evidence>
<dbReference type="FunFam" id="3.30.160.60:FF:000100">
    <property type="entry name" value="Zinc finger 45-like"/>
    <property type="match status" value="1"/>
</dbReference>
<keyword evidence="3 5" id="KW-0863">Zinc-finger</keyword>
<dbReference type="SMART" id="SM00355">
    <property type="entry name" value="ZnF_C2H2"/>
    <property type="match status" value="1"/>
</dbReference>
<feature type="compositionally biased region" description="Basic and acidic residues" evidence="6">
    <location>
        <begin position="62"/>
        <end position="76"/>
    </location>
</feature>
<sequence length="163" mass="18758">MAEVKLEQTELCMASPHLKEESELWVKQEPEEFPFHVITVKIEDDEDKSSVLQRPTEDSEEHSDSSEDTDHSKDYSQEQPPAKSYSKIPADSCVTVDKPFSCSDCGKRFKRKQCVKRHMVVHSDERHHKCSVCEKRLCDMVIYCDPGLSAGEKKYMSRLCLNS</sequence>
<evidence type="ECO:0000256" key="5">
    <source>
        <dbReference type="PROSITE-ProRule" id="PRU00042"/>
    </source>
</evidence>
<dbReference type="SUPFAM" id="SSF57667">
    <property type="entry name" value="beta-beta-alpha zinc fingers"/>
    <property type="match status" value="1"/>
</dbReference>
<dbReference type="EMBL" id="OZ035825">
    <property type="protein sequence ID" value="CAL1601209.1"/>
    <property type="molecule type" value="Genomic_DNA"/>
</dbReference>
<gene>
    <name evidence="8" type="ORF">KC01_LOCUS29220</name>
</gene>
<keyword evidence="4" id="KW-0862">Zinc</keyword>
<evidence type="ECO:0000256" key="3">
    <source>
        <dbReference type="ARBA" id="ARBA00022771"/>
    </source>
</evidence>
<feature type="domain" description="C2H2-type" evidence="7">
    <location>
        <begin position="100"/>
        <end position="127"/>
    </location>
</feature>
<dbReference type="InterPro" id="IPR036236">
    <property type="entry name" value="Znf_C2H2_sf"/>
</dbReference>
<evidence type="ECO:0000256" key="2">
    <source>
        <dbReference type="ARBA" id="ARBA00022737"/>
    </source>
</evidence>
<dbReference type="Proteomes" id="UP001497482">
    <property type="component" value="Chromosome 3"/>
</dbReference>
<accession>A0AAV2LNG8</accession>
<organism evidence="8 9">
    <name type="scientific">Knipowitschia caucasica</name>
    <name type="common">Caucasian dwarf goby</name>
    <name type="synonym">Pomatoschistus caucasicus</name>
    <dbReference type="NCBI Taxonomy" id="637954"/>
    <lineage>
        <taxon>Eukaryota</taxon>
        <taxon>Metazoa</taxon>
        <taxon>Chordata</taxon>
        <taxon>Craniata</taxon>
        <taxon>Vertebrata</taxon>
        <taxon>Euteleostomi</taxon>
        <taxon>Actinopterygii</taxon>
        <taxon>Neopterygii</taxon>
        <taxon>Teleostei</taxon>
        <taxon>Neoteleostei</taxon>
        <taxon>Acanthomorphata</taxon>
        <taxon>Gobiaria</taxon>
        <taxon>Gobiiformes</taxon>
        <taxon>Gobioidei</taxon>
        <taxon>Gobiidae</taxon>
        <taxon>Gobiinae</taxon>
        <taxon>Knipowitschia</taxon>
    </lineage>
</organism>
<dbReference type="GO" id="GO:0008270">
    <property type="term" value="F:zinc ion binding"/>
    <property type="evidence" value="ECO:0007669"/>
    <property type="project" value="UniProtKB-KW"/>
</dbReference>